<organism evidence="1 2">
    <name type="scientific">Rhododendron williamsianum</name>
    <dbReference type="NCBI Taxonomy" id="262921"/>
    <lineage>
        <taxon>Eukaryota</taxon>
        <taxon>Viridiplantae</taxon>
        <taxon>Streptophyta</taxon>
        <taxon>Embryophyta</taxon>
        <taxon>Tracheophyta</taxon>
        <taxon>Spermatophyta</taxon>
        <taxon>Magnoliopsida</taxon>
        <taxon>eudicotyledons</taxon>
        <taxon>Gunneridae</taxon>
        <taxon>Pentapetalae</taxon>
        <taxon>asterids</taxon>
        <taxon>Ericales</taxon>
        <taxon>Ericaceae</taxon>
        <taxon>Ericoideae</taxon>
        <taxon>Rhodoreae</taxon>
        <taxon>Rhododendron</taxon>
    </lineage>
</organism>
<name>A0A6A4KN48_9ERIC</name>
<dbReference type="Proteomes" id="UP000428333">
    <property type="component" value="Linkage Group LG13"/>
</dbReference>
<feature type="non-terminal residue" evidence="1">
    <location>
        <position position="1"/>
    </location>
</feature>
<dbReference type="OrthoDB" id="630188at2759"/>
<proteinExistence type="predicted"/>
<accession>A0A6A4KN48</accession>
<dbReference type="AlphaFoldDB" id="A0A6A4KN48"/>
<sequence length="75" mass="8385">MAVESLGYEEGYIVDVDIPEGTWAQSLSFHDILIFNTGHCSLWILALYVLKNDLVDSQSWEVPAAVGLDSILKRM</sequence>
<protein>
    <submittedName>
        <fullName evidence="1">Uncharacterized protein</fullName>
    </submittedName>
</protein>
<reference evidence="1 2" key="1">
    <citation type="journal article" date="2019" name="Genome Biol. Evol.">
        <title>The Rhododendron genome and chromosomal organization provide insight into shared whole-genome duplications across the heath family (Ericaceae).</title>
        <authorList>
            <person name="Soza V.L."/>
            <person name="Lindsley D."/>
            <person name="Waalkes A."/>
            <person name="Ramage E."/>
            <person name="Patwardhan R.P."/>
            <person name="Burton J.N."/>
            <person name="Adey A."/>
            <person name="Kumar A."/>
            <person name="Qiu R."/>
            <person name="Shendure J."/>
            <person name="Hall B."/>
        </authorList>
    </citation>
    <scope>NUCLEOTIDE SEQUENCE [LARGE SCALE GENOMIC DNA]</scope>
    <source>
        <strain evidence="1">RSF 1966-606</strain>
    </source>
</reference>
<dbReference type="EMBL" id="QEFC01003709">
    <property type="protein sequence ID" value="KAE9447040.1"/>
    <property type="molecule type" value="Genomic_DNA"/>
</dbReference>
<comment type="caution">
    <text evidence="1">The sequence shown here is derived from an EMBL/GenBank/DDBJ whole genome shotgun (WGS) entry which is preliminary data.</text>
</comment>
<evidence type="ECO:0000313" key="1">
    <source>
        <dbReference type="EMBL" id="KAE9447040.1"/>
    </source>
</evidence>
<gene>
    <name evidence="1" type="ORF">C3L33_21052</name>
</gene>
<feature type="non-terminal residue" evidence="1">
    <location>
        <position position="75"/>
    </location>
</feature>
<keyword evidence="2" id="KW-1185">Reference proteome</keyword>
<evidence type="ECO:0000313" key="2">
    <source>
        <dbReference type="Proteomes" id="UP000428333"/>
    </source>
</evidence>